<accession>A0A7J9DLP1</accession>
<evidence type="ECO:0000313" key="1">
    <source>
        <dbReference type="EMBL" id="MBA0761639.1"/>
    </source>
</evidence>
<proteinExistence type="predicted"/>
<organism evidence="1 2">
    <name type="scientific">Gossypium trilobum</name>
    <dbReference type="NCBI Taxonomy" id="34281"/>
    <lineage>
        <taxon>Eukaryota</taxon>
        <taxon>Viridiplantae</taxon>
        <taxon>Streptophyta</taxon>
        <taxon>Embryophyta</taxon>
        <taxon>Tracheophyta</taxon>
        <taxon>Spermatophyta</taxon>
        <taxon>Magnoliopsida</taxon>
        <taxon>eudicotyledons</taxon>
        <taxon>Gunneridae</taxon>
        <taxon>Pentapetalae</taxon>
        <taxon>rosids</taxon>
        <taxon>malvids</taxon>
        <taxon>Malvales</taxon>
        <taxon>Malvaceae</taxon>
        <taxon>Malvoideae</taxon>
        <taxon>Gossypium</taxon>
    </lineage>
</organism>
<dbReference type="Proteomes" id="UP000593568">
    <property type="component" value="Unassembled WGS sequence"/>
</dbReference>
<keyword evidence="2" id="KW-1185">Reference proteome</keyword>
<comment type="caution">
    <text evidence="1">The sequence shown here is derived from an EMBL/GenBank/DDBJ whole genome shotgun (WGS) entry which is preliminary data.</text>
</comment>
<dbReference type="AlphaFoldDB" id="A0A7J9DLP1"/>
<feature type="non-terminal residue" evidence="1">
    <location>
        <position position="1"/>
    </location>
</feature>
<protein>
    <recommendedName>
        <fullName evidence="3">DUF4283 domain-containing protein</fullName>
    </recommendedName>
</protein>
<evidence type="ECO:0008006" key="3">
    <source>
        <dbReference type="Google" id="ProtNLM"/>
    </source>
</evidence>
<dbReference type="EMBL" id="JABEZW010000003">
    <property type="protein sequence ID" value="MBA0761639.1"/>
    <property type="molecule type" value="Genomic_DNA"/>
</dbReference>
<evidence type="ECO:0000313" key="2">
    <source>
        <dbReference type="Proteomes" id="UP000593568"/>
    </source>
</evidence>
<gene>
    <name evidence="1" type="ORF">Gotri_024258</name>
</gene>
<reference evidence="1 2" key="1">
    <citation type="journal article" date="2019" name="Genome Biol. Evol.">
        <title>Insights into the evolution of the New World diploid cottons (Gossypium, subgenus Houzingenia) based on genome sequencing.</title>
        <authorList>
            <person name="Grover C.E."/>
            <person name="Arick M.A. 2nd"/>
            <person name="Thrash A."/>
            <person name="Conover J.L."/>
            <person name="Sanders W.S."/>
            <person name="Peterson D.G."/>
            <person name="Frelichowski J.E."/>
            <person name="Scheffler J.A."/>
            <person name="Scheffler B.E."/>
            <person name="Wendel J.F."/>
        </authorList>
    </citation>
    <scope>NUCLEOTIDE SEQUENCE [LARGE SCALE GENOMIC DNA]</scope>
    <source>
        <strain evidence="1">8</strain>
        <tissue evidence="1">Leaf</tissue>
    </source>
</reference>
<sequence>SKQCGVDVKLARDNLFVFQFSNSDARDWVLDLLMLKILGTMVSIGVEVPKMPPKCNSCHLFRHSDKTSHHSKEKLWRPN</sequence>
<name>A0A7J9DLP1_9ROSI</name>